<comment type="caution">
    <text evidence="9">The sequence shown here is derived from an EMBL/GenBank/DDBJ whole genome shotgun (WGS) entry which is preliminary data.</text>
</comment>
<dbReference type="Proteomes" id="UP000886804">
    <property type="component" value="Unassembled WGS sequence"/>
</dbReference>
<sequence length="419" mass="45456">MVLLLIIADDFTGALDTGVQFTSRGIQTQVVVNPEVDFASHDTTVLVVDTETRHLPASQAYDIVARLTEKAHKAGVRYIYKKTDSALRGNIGAELAAALKGSGEKQLSFIPAFPQIDRVTRQGIHYIGGTPVAESPFGKDPFEPVRYSRVTELIASQCGLSAASLPALTGGESIPEDKQILVFDSESIEDLCRTGRQLAKEGRLGVLAGCAGFAAVLPELLGIDSGHFVPVPHLDPRLLVICGSVNPITTAQMDYAEQKGFRRMRLSPRQKLEPGYWQTEESRELLASIEEMLSKYPRCIIETNDQGSNQPTADYAAKLGIDRETLRVRIAGSLGQLVKGIFSSPSLGTILMTGGDTLLQCMNCLEVNELEPICEMEKGIVLARFTYGGHTRHIITKSGGFGQESLMTDLAERIANPVP</sequence>
<comment type="similarity">
    <text evidence="1">Belongs to the four-carbon acid sugar kinase family.</text>
</comment>
<dbReference type="Gene3D" id="3.40.980.20">
    <property type="entry name" value="Four-carbon acid sugar kinase, nucleotide binding domain"/>
    <property type="match status" value="1"/>
</dbReference>
<keyword evidence="5" id="KW-0067">ATP-binding</keyword>
<dbReference type="SUPFAM" id="SSF142764">
    <property type="entry name" value="YgbK-like"/>
    <property type="match status" value="1"/>
</dbReference>
<keyword evidence="4 9" id="KW-0418">Kinase</keyword>
<dbReference type="Pfam" id="PF17042">
    <property type="entry name" value="NBD_C"/>
    <property type="match status" value="1"/>
</dbReference>
<keyword evidence="6" id="KW-0119">Carbohydrate metabolism</keyword>
<dbReference type="Pfam" id="PF07005">
    <property type="entry name" value="SBD_N"/>
    <property type="match status" value="1"/>
</dbReference>
<name>A0A9D2L6I7_9FIRM</name>
<evidence type="ECO:0000259" key="8">
    <source>
        <dbReference type="Pfam" id="PF17042"/>
    </source>
</evidence>
<reference evidence="9" key="2">
    <citation type="submission" date="2021-04" db="EMBL/GenBank/DDBJ databases">
        <authorList>
            <person name="Gilroy R."/>
        </authorList>
    </citation>
    <scope>NUCLEOTIDE SEQUENCE</scope>
    <source>
        <strain evidence="9">CHK188-4685</strain>
    </source>
</reference>
<reference evidence="9" key="1">
    <citation type="journal article" date="2021" name="PeerJ">
        <title>Extensive microbial diversity within the chicken gut microbiome revealed by metagenomics and culture.</title>
        <authorList>
            <person name="Gilroy R."/>
            <person name="Ravi A."/>
            <person name="Getino M."/>
            <person name="Pursley I."/>
            <person name="Horton D.L."/>
            <person name="Alikhan N.F."/>
            <person name="Baker D."/>
            <person name="Gharbi K."/>
            <person name="Hall N."/>
            <person name="Watson M."/>
            <person name="Adriaenssens E.M."/>
            <person name="Foster-Nyarko E."/>
            <person name="Jarju S."/>
            <person name="Secka A."/>
            <person name="Antonio M."/>
            <person name="Oren A."/>
            <person name="Chaudhuri R.R."/>
            <person name="La Ragione R."/>
            <person name="Hildebrand F."/>
            <person name="Pallen M.J."/>
        </authorList>
    </citation>
    <scope>NUCLEOTIDE SEQUENCE</scope>
    <source>
        <strain evidence="9">CHK188-4685</strain>
    </source>
</reference>
<dbReference type="AlphaFoldDB" id="A0A9D2L6I7"/>
<evidence type="ECO:0000256" key="4">
    <source>
        <dbReference type="ARBA" id="ARBA00022777"/>
    </source>
</evidence>
<dbReference type="EMBL" id="DWYS01000038">
    <property type="protein sequence ID" value="HJB06811.1"/>
    <property type="molecule type" value="Genomic_DNA"/>
</dbReference>
<dbReference type="InterPro" id="IPR042213">
    <property type="entry name" value="NBD_C_sf"/>
</dbReference>
<dbReference type="InterPro" id="IPR037051">
    <property type="entry name" value="4-carb_acid_sugar_kinase_N_sf"/>
</dbReference>
<evidence type="ECO:0000313" key="9">
    <source>
        <dbReference type="EMBL" id="HJB06811.1"/>
    </source>
</evidence>
<feature type="domain" description="Four-carbon acid sugar kinase N-terminal" evidence="7">
    <location>
        <begin position="4"/>
        <end position="216"/>
    </location>
</feature>
<dbReference type="GO" id="GO:0005524">
    <property type="term" value="F:ATP binding"/>
    <property type="evidence" value="ECO:0007669"/>
    <property type="project" value="UniProtKB-KW"/>
</dbReference>
<evidence type="ECO:0000256" key="2">
    <source>
        <dbReference type="ARBA" id="ARBA00022679"/>
    </source>
</evidence>
<keyword evidence="2" id="KW-0808">Transferase</keyword>
<dbReference type="Gene3D" id="3.40.50.10840">
    <property type="entry name" value="Putative sugar-binding, N-terminal domain"/>
    <property type="match status" value="1"/>
</dbReference>
<evidence type="ECO:0000256" key="5">
    <source>
        <dbReference type="ARBA" id="ARBA00022840"/>
    </source>
</evidence>
<evidence type="ECO:0000259" key="7">
    <source>
        <dbReference type="Pfam" id="PF07005"/>
    </source>
</evidence>
<protein>
    <submittedName>
        <fullName evidence="9">Four-carbon acid sugar kinase family protein</fullName>
    </submittedName>
</protein>
<feature type="domain" description="Four-carbon acid sugar kinase nucleotide binding" evidence="8">
    <location>
        <begin position="239"/>
        <end position="406"/>
    </location>
</feature>
<evidence type="ECO:0000256" key="6">
    <source>
        <dbReference type="ARBA" id="ARBA00023277"/>
    </source>
</evidence>
<keyword evidence="3" id="KW-0547">Nucleotide-binding</keyword>
<dbReference type="GO" id="GO:0016301">
    <property type="term" value="F:kinase activity"/>
    <property type="evidence" value="ECO:0007669"/>
    <property type="project" value="UniProtKB-KW"/>
</dbReference>
<organism evidence="9 10">
    <name type="scientific">Candidatus Enterocloster faecavium</name>
    <dbReference type="NCBI Taxonomy" id="2838560"/>
    <lineage>
        <taxon>Bacteria</taxon>
        <taxon>Bacillati</taxon>
        <taxon>Bacillota</taxon>
        <taxon>Clostridia</taxon>
        <taxon>Lachnospirales</taxon>
        <taxon>Lachnospiraceae</taxon>
        <taxon>Enterocloster</taxon>
    </lineage>
</organism>
<evidence type="ECO:0000256" key="3">
    <source>
        <dbReference type="ARBA" id="ARBA00022741"/>
    </source>
</evidence>
<accession>A0A9D2L6I7</accession>
<dbReference type="InterPro" id="IPR031475">
    <property type="entry name" value="NBD_C"/>
</dbReference>
<proteinExistence type="inferred from homology"/>
<dbReference type="InterPro" id="IPR010737">
    <property type="entry name" value="4-carb_acid_sugar_kinase_N"/>
</dbReference>
<evidence type="ECO:0000313" key="10">
    <source>
        <dbReference type="Proteomes" id="UP000886804"/>
    </source>
</evidence>
<gene>
    <name evidence="9" type="ORF">H9716_02980</name>
</gene>
<evidence type="ECO:0000256" key="1">
    <source>
        <dbReference type="ARBA" id="ARBA00005715"/>
    </source>
</evidence>